<evidence type="ECO:0000313" key="3">
    <source>
        <dbReference type="Proteomes" id="UP000028042"/>
    </source>
</evidence>
<dbReference type="AlphaFoldDB" id="A0A0H3IXU0"/>
<name>A0A0H3IXU0_CLOPA</name>
<dbReference type="KEGG" id="cpat:CLPA_c02010"/>
<reference evidence="2 3" key="3">
    <citation type="journal article" name="Genome Announc.">
        <title>Improved Draft Genome Sequence of Clostridium pasteurianum Strain ATCC 6013 (DSM 525) Using a Hybrid Next-Generation Sequencing Approach.</title>
        <authorList>
            <person name="Pyne M.E."/>
            <person name="Utturkar S."/>
            <person name="Brown S.D."/>
            <person name="Moo-Young M."/>
            <person name="Chung D.A."/>
            <person name="Chou C.P."/>
        </authorList>
    </citation>
    <scope>NUCLEOTIDE SEQUENCE [LARGE SCALE GENOMIC DNA]</scope>
    <source>
        <strain evidence="2 3">ATCC 6013</strain>
    </source>
</reference>
<proteinExistence type="predicted"/>
<organism evidence="1 4">
    <name type="scientific">Clostridium pasteurianum DSM 525 = ATCC 6013</name>
    <dbReference type="NCBI Taxonomy" id="1262449"/>
    <lineage>
        <taxon>Bacteria</taxon>
        <taxon>Bacillati</taxon>
        <taxon>Bacillota</taxon>
        <taxon>Clostridia</taxon>
        <taxon>Eubacteriales</taxon>
        <taxon>Clostridiaceae</taxon>
        <taxon>Clostridium</taxon>
    </lineage>
</organism>
<dbReference type="GeneID" id="93076191"/>
<dbReference type="EMBL" id="JPGY02000001">
    <property type="protein sequence ID" value="KRU13698.1"/>
    <property type="molecule type" value="Genomic_DNA"/>
</dbReference>
<dbReference type="EMBL" id="CP009268">
    <property type="protein sequence ID" value="AJA50289.1"/>
    <property type="molecule type" value="Genomic_DNA"/>
</dbReference>
<evidence type="ECO:0000313" key="1">
    <source>
        <dbReference type="EMBL" id="AJA50289.1"/>
    </source>
</evidence>
<evidence type="ECO:0000313" key="2">
    <source>
        <dbReference type="EMBL" id="KRU13698.1"/>
    </source>
</evidence>
<gene>
    <name evidence="1" type="ORF">CLPA_c02010</name>
    <name evidence="2" type="ORF">CP6013_02946</name>
</gene>
<dbReference type="Proteomes" id="UP000030905">
    <property type="component" value="Chromosome"/>
</dbReference>
<keyword evidence="4" id="KW-1185">Reference proteome</keyword>
<dbReference type="RefSeq" id="WP_155760344.1">
    <property type="nucleotide sequence ID" value="NZ_ANZB01000001.1"/>
</dbReference>
<dbReference type="PATRIC" id="fig|1262449.7.peg.180"/>
<protein>
    <submittedName>
        <fullName evidence="1">Uncharacterized protein</fullName>
    </submittedName>
</protein>
<dbReference type="Proteomes" id="UP000028042">
    <property type="component" value="Unassembled WGS sequence"/>
</dbReference>
<evidence type="ECO:0000313" key="4">
    <source>
        <dbReference type="Proteomes" id="UP000030905"/>
    </source>
</evidence>
<accession>A0A0H3IXU0</accession>
<reference evidence="1 4" key="1">
    <citation type="journal article" date="2015" name="Genome Announc.">
        <title>Complete Genome Sequence of the Nitrogen-Fixing and Solvent-Producing Clostridium pasteurianum DSM 525.</title>
        <authorList>
            <person name="Poehlein A."/>
            <person name="Grosse-Honebrink A."/>
            <person name="Zhang Y."/>
            <person name="Minton N.P."/>
            <person name="Daniel R."/>
        </authorList>
    </citation>
    <scope>NUCLEOTIDE SEQUENCE [LARGE SCALE GENOMIC DNA]</scope>
    <source>
        <strain evidence="1">DSM 525</strain>
        <strain evidence="4">DSM 525 / ATCC 6013</strain>
    </source>
</reference>
<reference evidence="2" key="2">
    <citation type="submission" date="2015-10" db="EMBL/GenBank/DDBJ databases">
        <title>Improved Draft Genome Sequence of Clostridium pasteurianum Strain ATCC 6013 (DSM 525) Using a Hybrid Next-Generation Sequencing Approach.</title>
        <authorList>
            <person name="Pyne M.E."/>
            <person name="Utturkar S.M."/>
            <person name="Brown S.D."/>
            <person name="Moo-Young M."/>
            <person name="Chung D.A."/>
            <person name="Chou P.C."/>
        </authorList>
    </citation>
    <scope>NUCLEOTIDE SEQUENCE</scope>
    <source>
        <strain evidence="2">ATCC 6013</strain>
    </source>
</reference>
<sequence length="57" mass="6435">MNELTMDQLEKIDGGNRLSTAVKAGSLVANLYFSRVFTYGNTSIPKYMLDYYNTGYV</sequence>
<dbReference type="KEGG" id="cpae:CPAST_c02010"/>